<evidence type="ECO:0000256" key="1">
    <source>
        <dbReference type="ARBA" id="ARBA00002174"/>
    </source>
</evidence>
<evidence type="ECO:0000256" key="9">
    <source>
        <dbReference type="HAMAP-Rule" id="MF_00210"/>
    </source>
</evidence>
<reference evidence="11" key="1">
    <citation type="submission" date="2019-12" db="EMBL/GenBank/DDBJ databases">
        <authorList>
            <person name="zhang j."/>
            <person name="sun C.M."/>
        </authorList>
    </citation>
    <scope>NUCLEOTIDE SEQUENCE</scope>
    <source>
        <strain evidence="11">NS-1</strain>
    </source>
</reference>
<gene>
    <name evidence="9 11" type="primary">aroA</name>
    <name evidence="11" type="ORF">GM661_09650</name>
</gene>
<comment type="caution">
    <text evidence="9">Lacks conserved residue(s) required for the propagation of feature annotation.</text>
</comment>
<comment type="function">
    <text evidence="1 9">Catalyzes the transfer of the enolpyruvyl moiety of phosphoenolpyruvate (PEP) to the 5-hydroxyl of shikimate-3-phosphate (S3P) to produce enolpyruvyl shikimate-3-phosphate and inorganic phosphate.</text>
</comment>
<dbReference type="EMBL" id="CP046640">
    <property type="protein sequence ID" value="QTL98226.1"/>
    <property type="molecule type" value="Genomic_DNA"/>
</dbReference>
<dbReference type="GO" id="GO:0009423">
    <property type="term" value="P:chorismate biosynthetic process"/>
    <property type="evidence" value="ECO:0007669"/>
    <property type="project" value="UniProtKB-UniRule"/>
</dbReference>
<dbReference type="SUPFAM" id="SSF55205">
    <property type="entry name" value="EPT/RTPC-like"/>
    <property type="match status" value="1"/>
</dbReference>
<evidence type="ECO:0000256" key="6">
    <source>
        <dbReference type="ARBA" id="ARBA00022679"/>
    </source>
</evidence>
<comment type="catalytic activity">
    <reaction evidence="8">
        <text>3-phosphoshikimate + phosphoenolpyruvate = 5-O-(1-carboxyvinyl)-3-phosphoshikimate + phosphate</text>
        <dbReference type="Rhea" id="RHEA:21256"/>
        <dbReference type="ChEBI" id="CHEBI:43474"/>
        <dbReference type="ChEBI" id="CHEBI:57701"/>
        <dbReference type="ChEBI" id="CHEBI:58702"/>
        <dbReference type="ChEBI" id="CHEBI:145989"/>
        <dbReference type="EC" id="2.5.1.19"/>
    </reaction>
    <physiologicalReaction direction="left-to-right" evidence="8">
        <dbReference type="Rhea" id="RHEA:21257"/>
    </physiologicalReaction>
</comment>
<evidence type="ECO:0000256" key="2">
    <source>
        <dbReference type="ARBA" id="ARBA00004811"/>
    </source>
</evidence>
<feature type="active site" description="Proton acceptor" evidence="9">
    <location>
        <position position="315"/>
    </location>
</feature>
<dbReference type="Proteomes" id="UP000665020">
    <property type="component" value="Chromosome"/>
</dbReference>
<keyword evidence="4 9" id="KW-0963">Cytoplasm</keyword>
<dbReference type="PROSITE" id="PS00104">
    <property type="entry name" value="EPSP_SYNTHASE_1"/>
    <property type="match status" value="1"/>
</dbReference>
<evidence type="ECO:0000313" key="11">
    <source>
        <dbReference type="EMBL" id="QTL98226.1"/>
    </source>
</evidence>
<dbReference type="GO" id="GO:0005737">
    <property type="term" value="C:cytoplasm"/>
    <property type="evidence" value="ECO:0007669"/>
    <property type="project" value="UniProtKB-SubCell"/>
</dbReference>
<feature type="domain" description="Enolpyruvate transferase" evidence="10">
    <location>
        <begin position="7"/>
        <end position="423"/>
    </location>
</feature>
<evidence type="ECO:0000256" key="5">
    <source>
        <dbReference type="ARBA" id="ARBA00022605"/>
    </source>
</evidence>
<comment type="subcellular location">
    <subcellularLocation>
        <location evidence="9">Cytoplasm</location>
    </subcellularLocation>
</comment>
<feature type="binding site" evidence="9">
    <location>
        <position position="168"/>
    </location>
    <ligand>
        <name>phosphoenolpyruvate</name>
        <dbReference type="ChEBI" id="CHEBI:58702"/>
    </ligand>
</feature>
<dbReference type="GO" id="GO:0003866">
    <property type="term" value="F:3-phosphoshikimate 1-carboxyvinyltransferase activity"/>
    <property type="evidence" value="ECO:0007669"/>
    <property type="project" value="UniProtKB-UniRule"/>
</dbReference>
<feature type="binding site" evidence="9">
    <location>
        <position position="21"/>
    </location>
    <ligand>
        <name>3-phosphoshikimate</name>
        <dbReference type="ChEBI" id="CHEBI:145989"/>
    </ligand>
</feature>
<feature type="binding site" evidence="9">
    <location>
        <position position="342"/>
    </location>
    <ligand>
        <name>3-phosphoshikimate</name>
        <dbReference type="ChEBI" id="CHEBI:145989"/>
    </ligand>
</feature>
<dbReference type="Pfam" id="PF00275">
    <property type="entry name" value="EPSP_synthase"/>
    <property type="match status" value="1"/>
</dbReference>
<evidence type="ECO:0000256" key="4">
    <source>
        <dbReference type="ARBA" id="ARBA00022490"/>
    </source>
</evidence>
<feature type="binding site" evidence="9">
    <location>
        <position position="94"/>
    </location>
    <ligand>
        <name>phosphoenolpyruvate</name>
        <dbReference type="ChEBI" id="CHEBI:58702"/>
    </ligand>
</feature>
<dbReference type="GO" id="GO:0008652">
    <property type="term" value="P:amino acid biosynthetic process"/>
    <property type="evidence" value="ECO:0007669"/>
    <property type="project" value="UniProtKB-KW"/>
</dbReference>
<dbReference type="Gene3D" id="3.65.10.10">
    <property type="entry name" value="Enolpyruvate transferase domain"/>
    <property type="match status" value="2"/>
</dbReference>
<dbReference type="InterPro" id="IPR036968">
    <property type="entry name" value="Enolpyruvate_Tfrase_sf"/>
</dbReference>
<feature type="binding site" evidence="9">
    <location>
        <position position="21"/>
    </location>
    <ligand>
        <name>phosphoenolpyruvate</name>
        <dbReference type="ChEBI" id="CHEBI:58702"/>
    </ligand>
</feature>
<feature type="binding site" evidence="9">
    <location>
        <position position="166"/>
    </location>
    <ligand>
        <name>3-phosphoshikimate</name>
        <dbReference type="ChEBI" id="CHEBI:145989"/>
    </ligand>
</feature>
<dbReference type="InterPro" id="IPR023193">
    <property type="entry name" value="EPSP_synthase_CS"/>
</dbReference>
<protein>
    <recommendedName>
        <fullName evidence="9">3-phosphoshikimate 1-carboxyvinyltransferase</fullName>
        <ecNumber evidence="9">2.5.1.19</ecNumber>
    </recommendedName>
    <alternativeName>
        <fullName evidence="9">5-enolpyruvylshikimate-3-phosphate synthase</fullName>
        <shortName evidence="9">EPSP synthase</shortName>
        <shortName evidence="9">EPSPS</shortName>
    </alternativeName>
</protein>
<feature type="binding site" evidence="9">
    <location>
        <position position="346"/>
    </location>
    <ligand>
        <name>phosphoenolpyruvate</name>
        <dbReference type="ChEBI" id="CHEBI:58702"/>
    </ligand>
</feature>
<feature type="binding site" evidence="9">
    <location>
        <position position="315"/>
    </location>
    <ligand>
        <name>3-phosphoshikimate</name>
        <dbReference type="ChEBI" id="CHEBI:145989"/>
    </ligand>
</feature>
<feature type="binding site" evidence="9">
    <location>
        <position position="168"/>
    </location>
    <ligand>
        <name>3-phosphoshikimate</name>
        <dbReference type="ChEBI" id="CHEBI:145989"/>
    </ligand>
</feature>
<comment type="similarity">
    <text evidence="3 9">Belongs to the EPSP synthase family.</text>
</comment>
<keyword evidence="6 9" id="KW-0808">Transferase</keyword>
<dbReference type="HAMAP" id="MF_00210">
    <property type="entry name" value="EPSP_synth"/>
    <property type="match status" value="1"/>
</dbReference>
<evidence type="ECO:0000313" key="12">
    <source>
        <dbReference type="Proteomes" id="UP000665020"/>
    </source>
</evidence>
<dbReference type="EC" id="2.5.1.19" evidence="9"/>
<dbReference type="PANTHER" id="PTHR21090">
    <property type="entry name" value="AROM/DEHYDROQUINATE SYNTHASE"/>
    <property type="match status" value="1"/>
</dbReference>
<dbReference type="InterPro" id="IPR013792">
    <property type="entry name" value="RNA3'P_cycl/enolpyr_Trfase_a/b"/>
</dbReference>
<dbReference type="KEGG" id="ifn:GM661_09650"/>
<feature type="binding site" evidence="9">
    <location>
        <position position="26"/>
    </location>
    <ligand>
        <name>3-phosphoshikimate</name>
        <dbReference type="ChEBI" id="CHEBI:145989"/>
    </ligand>
</feature>
<organism evidence="11 12">
    <name type="scientific">Iocasia fonsfrigidae</name>
    <dbReference type="NCBI Taxonomy" id="2682810"/>
    <lineage>
        <taxon>Bacteria</taxon>
        <taxon>Bacillati</taxon>
        <taxon>Bacillota</taxon>
        <taxon>Clostridia</taxon>
        <taxon>Halanaerobiales</taxon>
        <taxon>Halanaerobiaceae</taxon>
        <taxon>Iocasia</taxon>
    </lineage>
</organism>
<evidence type="ECO:0000256" key="7">
    <source>
        <dbReference type="ARBA" id="ARBA00023141"/>
    </source>
</evidence>
<feature type="binding site" evidence="9">
    <location>
        <position position="22"/>
    </location>
    <ligand>
        <name>3-phosphoshikimate</name>
        <dbReference type="ChEBI" id="CHEBI:145989"/>
    </ligand>
</feature>
<comment type="subunit">
    <text evidence="9">Monomer.</text>
</comment>
<dbReference type="FunFam" id="3.65.10.10:FF:000005">
    <property type="entry name" value="3-phosphoshikimate 1-carboxyvinyltransferase"/>
    <property type="match status" value="1"/>
</dbReference>
<feature type="binding site" evidence="9">
    <location>
        <position position="122"/>
    </location>
    <ligand>
        <name>phosphoenolpyruvate</name>
        <dbReference type="ChEBI" id="CHEBI:58702"/>
    </ligand>
</feature>
<dbReference type="NCBIfam" id="TIGR01356">
    <property type="entry name" value="aroA"/>
    <property type="match status" value="1"/>
</dbReference>
<accession>A0A8A7K8Z8</accession>
<dbReference type="CDD" id="cd01556">
    <property type="entry name" value="EPSP_synthase"/>
    <property type="match status" value="1"/>
</dbReference>
<dbReference type="GO" id="GO:0009073">
    <property type="term" value="P:aromatic amino acid family biosynthetic process"/>
    <property type="evidence" value="ECO:0007669"/>
    <property type="project" value="UniProtKB-KW"/>
</dbReference>
<dbReference type="RefSeq" id="WP_230866678.1">
    <property type="nucleotide sequence ID" value="NZ_CP046640.1"/>
</dbReference>
<keyword evidence="7 9" id="KW-0057">Aromatic amino acid biosynthesis</keyword>
<dbReference type="UniPathway" id="UPA00053">
    <property type="reaction ID" value="UER00089"/>
</dbReference>
<dbReference type="PANTHER" id="PTHR21090:SF5">
    <property type="entry name" value="PENTAFUNCTIONAL AROM POLYPEPTIDE"/>
    <property type="match status" value="1"/>
</dbReference>
<dbReference type="FunFam" id="3.65.10.10:FF:000006">
    <property type="entry name" value="3-phosphoshikimate 1-carboxyvinyltransferase"/>
    <property type="match status" value="1"/>
</dbReference>
<dbReference type="PIRSF" id="PIRSF000505">
    <property type="entry name" value="EPSPS"/>
    <property type="match status" value="1"/>
</dbReference>
<dbReference type="InterPro" id="IPR001986">
    <property type="entry name" value="Enolpyruvate_Tfrase_dom"/>
</dbReference>
<proteinExistence type="inferred from homology"/>
<evidence type="ECO:0000256" key="3">
    <source>
        <dbReference type="ARBA" id="ARBA00009948"/>
    </source>
</evidence>
<feature type="binding site" evidence="9">
    <location>
        <position position="389"/>
    </location>
    <ligand>
        <name>phosphoenolpyruvate</name>
        <dbReference type="ChEBI" id="CHEBI:58702"/>
    </ligand>
</feature>
<dbReference type="AlphaFoldDB" id="A0A8A7K8Z8"/>
<name>A0A8A7K8Z8_9FIRM</name>
<evidence type="ECO:0000256" key="8">
    <source>
        <dbReference type="ARBA" id="ARBA00044633"/>
    </source>
</evidence>
<dbReference type="InterPro" id="IPR006264">
    <property type="entry name" value="EPSP_synthase"/>
</dbReference>
<sequence>MNLKTRKCHKLKGDLTIPGDKSISHRAIIFASLAKGYSNLIGLLESEDCLKTLNAFRLMGVPIERNSKGNYTIKGVGLKGLKEADRVIDCGNSGTSMRLLTGLLAAQDFYTVLSGDTSLRKRPMDRIIKPLREMKAKIWARRDNYAPLSIKGSQLSAINYTLPVASAQVKSALLLAGLYADGKTILREPGLSRDHTERMLQGFGVNLKKSGLSIELDLQKDRLEGQEIVIPADISSAAFFITAALIIDDSELLLRNVGINPSRSGFLKVVKDMGGDCQLINKRVVSGEPVADIIVKSSKLTGANISGDLIPTLIDELPIIAILASRAEGRTVIKDAAELRVKESDRITNMISILSNMGVNVQELTDGMIINGPVELKGGFEVDSSGDHRIAMTVAIAGLLIDEPILINNSDSIKTSFPEFIDLLNKCSIT</sequence>
<keyword evidence="5 9" id="KW-0028">Amino-acid biosynthesis</keyword>
<evidence type="ECO:0000259" key="10">
    <source>
        <dbReference type="Pfam" id="PF00275"/>
    </source>
</evidence>
<comment type="pathway">
    <text evidence="2 9">Metabolic intermediate biosynthesis; chorismate biosynthesis; chorismate from D-erythrose 4-phosphate and phosphoenolpyruvate: step 6/7.</text>
</comment>
<keyword evidence="12" id="KW-1185">Reference proteome</keyword>